<evidence type="ECO:0000313" key="3">
    <source>
        <dbReference type="Proteomes" id="UP000694397"/>
    </source>
</evidence>
<feature type="compositionally biased region" description="Basic residues" evidence="1">
    <location>
        <begin position="255"/>
        <end position="270"/>
    </location>
</feature>
<dbReference type="PANTHER" id="PTHR23039:SF2">
    <property type="entry name" value="NHS-LIKE PROTEIN 2"/>
    <property type="match status" value="1"/>
</dbReference>
<dbReference type="Proteomes" id="UP000694397">
    <property type="component" value="Chromosome 4"/>
</dbReference>
<dbReference type="AlphaFoldDB" id="A0A8C9S4N9"/>
<reference evidence="2 3" key="1">
    <citation type="submission" date="2019-04" db="EMBL/GenBank/DDBJ databases">
        <authorList>
            <consortium name="Wellcome Sanger Institute Data Sharing"/>
        </authorList>
    </citation>
    <scope>NUCLEOTIDE SEQUENCE [LARGE SCALE GENOMIC DNA]</scope>
</reference>
<feature type="compositionally biased region" description="Polar residues" evidence="1">
    <location>
        <begin position="414"/>
        <end position="432"/>
    </location>
</feature>
<sequence>MSTFTEIRTISLCPTGDLSVPEETLGFDLIQGVHSAEPLGARLSMPSSETCSHHVPLRKSCSNLDEGTMEHAGLMCANPSWNGPKGSTFSPSSWNDSFSSFGLVPGPVASVASPEHATGTFDSPFKGSSGHSVSSGSHSSSFASIPTESSAKTLSSPPPEAESTRGVTDGPAKSAVEKGERRSSRAGAFQFRERSLSTPTDSDSFCSADNPSATETQPESESYAPRYPSGSSEEGTSVDSVSVAALDFMPDGRPRSRSRSISLKKPKKKPLPPVRSVSLKNSLSTKVTFGDGRPRSLIITSEHLQDFQPDFIMDSKQLQNMKDFSLSNRRRASDTQAFNKEVSSSISECKLPDPVTSTASLGTAKCAARSENHNAYGQLECPISFSASQATSHSKVSAQAESKISPIKPAGLMSPSSGYSSQSETPTPTIPTSVIMGPSPLGCKMRPKIPERKSSLPATSQGDRATRSRLSIELPVTSHLDFSSIKLKPKASRRHSDSSTANKPGQKLSPSQSMMPLVTQTDLRNVRLRSVCRSEPEDNTNASSDIIAEEKHPVAAPTLTPKPKTKPPVAVKPPLPKRPPNLSLKSHSVPLSSECQPATSRDLPKPVENIYRVVKKPRAKKQPQSPLRPESVEEACQHLQQQDSDNHGPEAQSYNRTLPSRVTISSLAELDRKWKVPPPVPKKPNIIFLPVSAFPSTVSAGRLVNPPGANTVPTCPAVSGKDENRMTDGVSPPDPEQHLHRGEPVSQFLFLRQSLTSPVKSSGDTRVVSLASTPRSSSRNDTFMALLQRKNSKANGAGRVSAMELLKSTNPLARRVTEFALTEPETAGRSGPPHDH</sequence>
<feature type="compositionally biased region" description="Polar residues" evidence="1">
    <location>
        <begin position="196"/>
        <end position="220"/>
    </location>
</feature>
<protein>
    <recommendedName>
        <fullName evidence="4">NHS-like protein 2-like</fullName>
    </recommendedName>
</protein>
<dbReference type="OrthoDB" id="9906533at2759"/>
<dbReference type="PANTHER" id="PTHR23039">
    <property type="entry name" value="NANCE-HORAN SYNDROME PROTEIN"/>
    <property type="match status" value="1"/>
</dbReference>
<keyword evidence="3" id="KW-1185">Reference proteome</keyword>
<feature type="compositionally biased region" description="Polar residues" evidence="1">
    <location>
        <begin position="142"/>
        <end position="155"/>
    </location>
</feature>
<dbReference type="Pfam" id="PF15273">
    <property type="entry name" value="NHS"/>
    <property type="match status" value="1"/>
</dbReference>
<dbReference type="GO" id="GO:0030154">
    <property type="term" value="P:cell differentiation"/>
    <property type="evidence" value="ECO:0007669"/>
    <property type="project" value="TreeGrafter"/>
</dbReference>
<name>A0A8C9S4N9_SCLFO</name>
<feature type="compositionally biased region" description="Pro residues" evidence="1">
    <location>
        <begin position="570"/>
        <end position="579"/>
    </location>
</feature>
<evidence type="ECO:0000313" key="2">
    <source>
        <dbReference type="Ensembl" id="ENSSFOP00015029888.2"/>
    </source>
</evidence>
<feature type="region of interest" description="Disordered" evidence="1">
    <location>
        <begin position="122"/>
        <end position="277"/>
    </location>
</feature>
<feature type="region of interest" description="Disordered" evidence="1">
    <location>
        <begin position="407"/>
        <end position="472"/>
    </location>
</feature>
<dbReference type="InterPro" id="IPR024845">
    <property type="entry name" value="NHS-like"/>
</dbReference>
<reference evidence="2" key="3">
    <citation type="submission" date="2025-09" db="UniProtKB">
        <authorList>
            <consortium name="Ensembl"/>
        </authorList>
    </citation>
    <scope>IDENTIFICATION</scope>
</reference>
<feature type="compositionally biased region" description="Polar residues" evidence="1">
    <location>
        <begin position="229"/>
        <end position="240"/>
    </location>
</feature>
<organism evidence="2 3">
    <name type="scientific">Scleropages formosus</name>
    <name type="common">Asian bonytongue</name>
    <name type="synonym">Osteoglossum formosum</name>
    <dbReference type="NCBI Taxonomy" id="113540"/>
    <lineage>
        <taxon>Eukaryota</taxon>
        <taxon>Metazoa</taxon>
        <taxon>Chordata</taxon>
        <taxon>Craniata</taxon>
        <taxon>Vertebrata</taxon>
        <taxon>Euteleostomi</taxon>
        <taxon>Actinopterygii</taxon>
        <taxon>Neopterygii</taxon>
        <taxon>Teleostei</taxon>
        <taxon>Osteoglossocephala</taxon>
        <taxon>Osteoglossomorpha</taxon>
        <taxon>Osteoglossiformes</taxon>
        <taxon>Osteoglossidae</taxon>
        <taxon>Scleropages</taxon>
    </lineage>
</organism>
<evidence type="ECO:0008006" key="4">
    <source>
        <dbReference type="Google" id="ProtNLM"/>
    </source>
</evidence>
<evidence type="ECO:0000256" key="1">
    <source>
        <dbReference type="SAM" id="MobiDB-lite"/>
    </source>
</evidence>
<feature type="compositionally biased region" description="Polar residues" evidence="1">
    <location>
        <begin position="583"/>
        <end position="599"/>
    </location>
</feature>
<feature type="region of interest" description="Disordered" evidence="1">
    <location>
        <begin position="711"/>
        <end position="738"/>
    </location>
</feature>
<proteinExistence type="predicted"/>
<dbReference type="Ensembl" id="ENSSFOT00015030229.2">
    <property type="protein sequence ID" value="ENSSFOP00015029888.2"/>
    <property type="gene ID" value="ENSSFOG00015019196.2"/>
</dbReference>
<dbReference type="GeneTree" id="ENSGT00950000182963"/>
<feature type="compositionally biased region" description="Low complexity" evidence="1">
    <location>
        <begin position="127"/>
        <end position="141"/>
    </location>
</feature>
<accession>A0A8C9S4N9</accession>
<feature type="compositionally biased region" description="Polar residues" evidence="1">
    <location>
        <begin position="498"/>
        <end position="523"/>
    </location>
</feature>
<feature type="region of interest" description="Disordered" evidence="1">
    <location>
        <begin position="485"/>
        <end position="659"/>
    </location>
</feature>
<reference evidence="2" key="2">
    <citation type="submission" date="2025-08" db="UniProtKB">
        <authorList>
            <consortium name="Ensembl"/>
        </authorList>
    </citation>
    <scope>IDENTIFICATION</scope>
</reference>